<accession>A0AAN9MRP8</accession>
<evidence type="ECO:0000313" key="2">
    <source>
        <dbReference type="Proteomes" id="UP001374584"/>
    </source>
</evidence>
<comment type="caution">
    <text evidence="1">The sequence shown here is derived from an EMBL/GenBank/DDBJ whole genome shotgun (WGS) entry which is preliminary data.</text>
</comment>
<proteinExistence type="predicted"/>
<protein>
    <submittedName>
        <fullName evidence="1">Uncharacterized protein</fullName>
    </submittedName>
</protein>
<keyword evidence="2" id="KW-1185">Reference proteome</keyword>
<dbReference type="EMBL" id="JAYMYR010000006">
    <property type="protein sequence ID" value="KAK7357429.1"/>
    <property type="molecule type" value="Genomic_DNA"/>
</dbReference>
<organism evidence="1 2">
    <name type="scientific">Phaseolus coccineus</name>
    <name type="common">Scarlet runner bean</name>
    <name type="synonym">Phaseolus multiflorus</name>
    <dbReference type="NCBI Taxonomy" id="3886"/>
    <lineage>
        <taxon>Eukaryota</taxon>
        <taxon>Viridiplantae</taxon>
        <taxon>Streptophyta</taxon>
        <taxon>Embryophyta</taxon>
        <taxon>Tracheophyta</taxon>
        <taxon>Spermatophyta</taxon>
        <taxon>Magnoliopsida</taxon>
        <taxon>eudicotyledons</taxon>
        <taxon>Gunneridae</taxon>
        <taxon>Pentapetalae</taxon>
        <taxon>rosids</taxon>
        <taxon>fabids</taxon>
        <taxon>Fabales</taxon>
        <taxon>Fabaceae</taxon>
        <taxon>Papilionoideae</taxon>
        <taxon>50 kb inversion clade</taxon>
        <taxon>NPAAA clade</taxon>
        <taxon>indigoferoid/millettioid clade</taxon>
        <taxon>Phaseoleae</taxon>
        <taxon>Phaseolus</taxon>
    </lineage>
</organism>
<name>A0AAN9MRP8_PHACN</name>
<evidence type="ECO:0000313" key="1">
    <source>
        <dbReference type="EMBL" id="KAK7357429.1"/>
    </source>
</evidence>
<dbReference type="AlphaFoldDB" id="A0AAN9MRP8"/>
<gene>
    <name evidence="1" type="ORF">VNO80_16715</name>
</gene>
<sequence length="75" mass="8345">MQYTHEGVKAPFSAIGLNRDTQLLWLDCVVGIAGELGKWFESSPLSLPHHTHIFIPIYQNLSFTPRPPPPSQSCA</sequence>
<reference evidence="1 2" key="1">
    <citation type="submission" date="2024-01" db="EMBL/GenBank/DDBJ databases">
        <title>The genomes of 5 underutilized Papilionoideae crops provide insights into root nodulation and disease resistanc.</title>
        <authorList>
            <person name="Jiang F."/>
        </authorList>
    </citation>
    <scope>NUCLEOTIDE SEQUENCE [LARGE SCALE GENOMIC DNA]</scope>
    <source>
        <strain evidence="1">JINMINGXINNONG_FW02</strain>
        <tissue evidence="1">Leaves</tissue>
    </source>
</reference>
<dbReference type="Proteomes" id="UP001374584">
    <property type="component" value="Unassembled WGS sequence"/>
</dbReference>